<dbReference type="Gene3D" id="3.40.1190.20">
    <property type="match status" value="1"/>
</dbReference>
<dbReference type="Pfam" id="PF08543">
    <property type="entry name" value="Phos_pyr_kin"/>
    <property type="match status" value="1"/>
</dbReference>
<dbReference type="InterPro" id="IPR004399">
    <property type="entry name" value="HMP/HMP-P_kinase_dom"/>
</dbReference>
<keyword evidence="5" id="KW-1185">Reference proteome</keyword>
<gene>
    <name evidence="4" type="primary">thiD</name>
    <name evidence="4" type="ORF">AAAT34_02075</name>
</gene>
<name>A0ABV1FN67_9BACT</name>
<evidence type="ECO:0000313" key="5">
    <source>
        <dbReference type="Proteomes" id="UP001487296"/>
    </source>
</evidence>
<dbReference type="PANTHER" id="PTHR20858:SF17">
    <property type="entry name" value="HYDROXYMETHYLPYRIMIDINE_PHOSPHOMETHYLPYRIMIDINE KINASE THI20-RELATED"/>
    <property type="match status" value="1"/>
</dbReference>
<dbReference type="PANTHER" id="PTHR20858">
    <property type="entry name" value="PHOSPHOMETHYLPYRIMIDINE KINASE"/>
    <property type="match status" value="1"/>
</dbReference>
<dbReference type="GO" id="GO:0008902">
    <property type="term" value="F:hydroxymethylpyrimidine kinase activity"/>
    <property type="evidence" value="ECO:0007669"/>
    <property type="project" value="UniProtKB-EC"/>
</dbReference>
<evidence type="ECO:0000259" key="3">
    <source>
        <dbReference type="Pfam" id="PF08543"/>
    </source>
</evidence>
<dbReference type="EC" id="2.7.1.49" evidence="2"/>
<reference evidence="4 5" key="1">
    <citation type="submission" date="2024-04" db="EMBL/GenBank/DDBJ databases">
        <title>Human intestinal bacterial collection.</title>
        <authorList>
            <person name="Pauvert C."/>
            <person name="Hitch T.C.A."/>
            <person name="Clavel T."/>
        </authorList>
    </citation>
    <scope>NUCLEOTIDE SEQUENCE [LARGE SCALE GENOMIC DNA]</scope>
    <source>
        <strain evidence="4 5">CLA-AA-H145</strain>
    </source>
</reference>
<keyword evidence="4" id="KW-0418">Kinase</keyword>
<keyword evidence="4" id="KW-0808">Transferase</keyword>
<dbReference type="RefSeq" id="WP_215758841.1">
    <property type="nucleotide sequence ID" value="NZ_JAHKBE010000003.1"/>
</dbReference>
<feature type="domain" description="Pyridoxamine kinase/Phosphomethylpyrimidine kinase" evidence="3">
    <location>
        <begin position="13"/>
        <end position="260"/>
    </location>
</feature>
<comment type="pathway">
    <text evidence="1">Cofactor biosynthesis; thiamine diphosphate biosynthesis.</text>
</comment>
<comment type="caution">
    <text evidence="4">The sequence shown here is derived from an EMBL/GenBank/DDBJ whole genome shotgun (WGS) entry which is preliminary data.</text>
</comment>
<dbReference type="InterPro" id="IPR013749">
    <property type="entry name" value="PM/HMP-P_kinase-1"/>
</dbReference>
<proteinExistence type="predicted"/>
<evidence type="ECO:0000256" key="1">
    <source>
        <dbReference type="ARBA" id="ARBA00004948"/>
    </source>
</evidence>
<dbReference type="SUPFAM" id="SSF53613">
    <property type="entry name" value="Ribokinase-like"/>
    <property type="match status" value="1"/>
</dbReference>
<dbReference type="Proteomes" id="UP001487296">
    <property type="component" value="Unassembled WGS sequence"/>
</dbReference>
<dbReference type="InterPro" id="IPR029056">
    <property type="entry name" value="Ribokinase-like"/>
</dbReference>
<dbReference type="NCBIfam" id="TIGR00097">
    <property type="entry name" value="HMP-P_kinase"/>
    <property type="match status" value="1"/>
</dbReference>
<dbReference type="EMBL" id="JBBNFP010000004">
    <property type="protein sequence ID" value="MEQ2485841.1"/>
    <property type="molecule type" value="Genomic_DNA"/>
</dbReference>
<dbReference type="CDD" id="cd01169">
    <property type="entry name" value="HMPP_kinase"/>
    <property type="match status" value="1"/>
</dbReference>
<sequence length="271" mass="28589">MKYLCALTIAGSDSCGGAGLQADIKTMSALGVYAASAVTSVTVQNTLGVQAVQAIRPDVVAGQIRAVMDDVAPVAIKIGMVNDRPTLQAIADALRPYHPRFVVVDPVMVSTSGSPLMQPDAVDAFCQQLLPMATVLTPNLPEAEVLAHMPIRSFDDMDEAARRIIQLGCKAVLIKGGHWEGQQKVDRLYMPGQPPRSYEHPTIETRNTHGTGCTLSSAIASFLARGLALPEAVGSAVDYLAQAIEAGKDVAIGAGHGPVDHLFNPEKLIKS</sequence>
<organism evidence="4 5">
    <name type="scientific">Hallella faecis</name>
    <dbReference type="NCBI Taxonomy" id="2841596"/>
    <lineage>
        <taxon>Bacteria</taxon>
        <taxon>Pseudomonadati</taxon>
        <taxon>Bacteroidota</taxon>
        <taxon>Bacteroidia</taxon>
        <taxon>Bacteroidales</taxon>
        <taxon>Prevotellaceae</taxon>
        <taxon>Hallella</taxon>
    </lineage>
</organism>
<evidence type="ECO:0000313" key="4">
    <source>
        <dbReference type="EMBL" id="MEQ2485841.1"/>
    </source>
</evidence>
<dbReference type="GO" id="GO:0008972">
    <property type="term" value="F:phosphomethylpyrimidine kinase activity"/>
    <property type="evidence" value="ECO:0007669"/>
    <property type="project" value="UniProtKB-EC"/>
</dbReference>
<evidence type="ECO:0000256" key="2">
    <source>
        <dbReference type="ARBA" id="ARBA00012135"/>
    </source>
</evidence>
<protein>
    <recommendedName>
        <fullName evidence="2">hydroxymethylpyrimidine kinase</fullName>
        <ecNumber evidence="2">2.7.1.49</ecNumber>
    </recommendedName>
</protein>
<accession>A0ABV1FN67</accession>